<dbReference type="Pfam" id="PF00931">
    <property type="entry name" value="NB-ARC"/>
    <property type="match status" value="1"/>
</dbReference>
<sequence length="888" mass="101523">MAESTVTFLLHKLAALPVEELKLLKGVRRELEYIGDELERMTAFLRVADAMEVCDQEIKVWVKQVRDVVYDTEDVLDESTLYLTYHHHWPGLYGFLLECFHSVKHLTARHRIASKIKVIKSRVSNISEGHQRYRFKCNAMKEGSTSASSSCHERRGDALLLEEAELVGIDKHKRQLMEFLFENENGLKVISVVGMGGMGKTTLAKKVYDDTSVKRQFQSHVWSTVSQSFMIEELLKDIIEQLFREIKKPVPEAVNNMDSNHLKMEIKEFLQQKSYVIVLDDVWSTEAWEAIKCAFPDSNNHGGRIMLTTRNADIASTSHGNLYPLKPLSEEDSWTLFCRKTFHKANSCPQHLEELCRGILKRCEGLPLAIVAIGGLLSTKDKRRIGEWEIIHRSLGTELEGNDKLDSMKKILLLSYNELPYYLKACFMYFSFFPEDHMIKRMKLIRLWTGDGLVEQKGGQTPEEVAEGYLNQLVNRSLIQIAKTTRNRRISACRIHDLLREISLLKSRELNFAAVADGNNTRVPDSLDESPVAAVFNGGLRLLKVLDLEGASLEIFPKSVLQLLLLRYLSLRGTEVRKIPKSIGRLKYLETLDLKHSHVSELPVEILKLQQLRHLLVYRYQKGSSSPFHATYGFKGFSGIGGLQSLQKLCFVEANQGSNILSELGRLTQLRKLGLTKLRREDGMELCSSIQKLSNLRSLDVNSIDEDEIINIQCLSSPPRYLERLWLQGRLETLPPWIPSLHSLVKLRLRWSQLGDDPLESLQALPSLVELQLRQAYDGDALHFKAGGFQGLRALYLHDLKRLTRVTVEEGAMPCLEELWIICCELLEAVPSGIQFLTKLKSLGFADMDNELIRKLKCKEGNDYSKIMSIPEVIYTYWFQNSWNQICL</sequence>
<evidence type="ECO:0000259" key="8">
    <source>
        <dbReference type="Pfam" id="PF18052"/>
    </source>
</evidence>
<dbReference type="Gene3D" id="1.20.5.4130">
    <property type="match status" value="1"/>
</dbReference>
<dbReference type="CDD" id="cd14798">
    <property type="entry name" value="RX-CC_like"/>
    <property type="match status" value="1"/>
</dbReference>
<dbReference type="Gene3D" id="3.80.10.10">
    <property type="entry name" value="Ribonuclease Inhibitor"/>
    <property type="match status" value="2"/>
</dbReference>
<evidence type="ECO:0000313" key="12">
    <source>
        <dbReference type="Proteomes" id="UP000325577"/>
    </source>
</evidence>
<dbReference type="Pfam" id="PF23559">
    <property type="entry name" value="WHD_DRP"/>
    <property type="match status" value="1"/>
</dbReference>
<dbReference type="Gene3D" id="1.10.8.430">
    <property type="entry name" value="Helical domain of apoptotic protease-activating factors"/>
    <property type="match status" value="1"/>
</dbReference>
<keyword evidence="4" id="KW-0547">Nucleotide-binding</keyword>
<dbReference type="InterPro" id="IPR042197">
    <property type="entry name" value="Apaf_helical"/>
</dbReference>
<dbReference type="InterPro" id="IPR055414">
    <property type="entry name" value="LRR_R13L4/SHOC2-like"/>
</dbReference>
<dbReference type="InterPro" id="IPR036388">
    <property type="entry name" value="WH-like_DNA-bd_sf"/>
</dbReference>
<name>A0A5J4ZRZ6_9ASTE</name>
<evidence type="ECO:0000256" key="4">
    <source>
        <dbReference type="ARBA" id="ARBA00022741"/>
    </source>
</evidence>
<keyword evidence="12" id="KW-1185">Reference proteome</keyword>
<dbReference type="OrthoDB" id="690341at2759"/>
<evidence type="ECO:0000259" key="10">
    <source>
        <dbReference type="Pfam" id="PF23598"/>
    </source>
</evidence>
<dbReference type="GO" id="GO:0005524">
    <property type="term" value="F:ATP binding"/>
    <property type="evidence" value="ECO:0007669"/>
    <property type="project" value="UniProtKB-KW"/>
</dbReference>
<dbReference type="PRINTS" id="PR00364">
    <property type="entry name" value="DISEASERSIST"/>
</dbReference>
<comment type="similarity">
    <text evidence="1">Belongs to the disease resistance NB-LRR family.</text>
</comment>
<evidence type="ECO:0000256" key="2">
    <source>
        <dbReference type="ARBA" id="ARBA00022614"/>
    </source>
</evidence>
<dbReference type="PANTHER" id="PTHR23155">
    <property type="entry name" value="DISEASE RESISTANCE PROTEIN RP"/>
    <property type="match status" value="1"/>
</dbReference>
<dbReference type="InterPro" id="IPR058922">
    <property type="entry name" value="WHD_DRP"/>
</dbReference>
<evidence type="ECO:0000259" key="7">
    <source>
        <dbReference type="Pfam" id="PF00931"/>
    </source>
</evidence>
<feature type="domain" description="Disease resistance protein winged helix" evidence="9">
    <location>
        <begin position="433"/>
        <end position="502"/>
    </location>
</feature>
<reference evidence="11 12" key="1">
    <citation type="submission" date="2019-09" db="EMBL/GenBank/DDBJ databases">
        <title>A chromosome-level genome assembly of the Chinese tupelo Nyssa sinensis.</title>
        <authorList>
            <person name="Yang X."/>
            <person name="Kang M."/>
            <person name="Yang Y."/>
            <person name="Xiong H."/>
            <person name="Wang M."/>
            <person name="Zhang Z."/>
            <person name="Wang Z."/>
            <person name="Wu H."/>
            <person name="Ma T."/>
            <person name="Liu J."/>
            <person name="Xi Z."/>
        </authorList>
    </citation>
    <scope>NUCLEOTIDE SEQUENCE [LARGE SCALE GENOMIC DNA]</scope>
    <source>
        <strain evidence="11">J267</strain>
        <tissue evidence="11">Leaf</tissue>
    </source>
</reference>
<keyword evidence="5" id="KW-0611">Plant defense</keyword>
<dbReference type="FunFam" id="1.10.10.10:FF:000322">
    <property type="entry name" value="Probable disease resistance protein At1g63360"/>
    <property type="match status" value="1"/>
</dbReference>
<evidence type="ECO:0000256" key="5">
    <source>
        <dbReference type="ARBA" id="ARBA00022821"/>
    </source>
</evidence>
<dbReference type="InterPro" id="IPR027417">
    <property type="entry name" value="P-loop_NTPase"/>
</dbReference>
<dbReference type="GO" id="GO:0043531">
    <property type="term" value="F:ADP binding"/>
    <property type="evidence" value="ECO:0007669"/>
    <property type="project" value="InterPro"/>
</dbReference>
<evidence type="ECO:0000256" key="1">
    <source>
        <dbReference type="ARBA" id="ARBA00008894"/>
    </source>
</evidence>
<evidence type="ECO:0000259" key="9">
    <source>
        <dbReference type="Pfam" id="PF23559"/>
    </source>
</evidence>
<keyword evidence="3" id="KW-0677">Repeat</keyword>
<dbReference type="InterPro" id="IPR041118">
    <property type="entry name" value="Rx_N"/>
</dbReference>
<keyword evidence="2" id="KW-0433">Leucine-rich repeat</keyword>
<dbReference type="FunFam" id="3.40.50.300:FF:001091">
    <property type="entry name" value="Probable disease resistance protein At1g61300"/>
    <property type="match status" value="1"/>
</dbReference>
<evidence type="ECO:0008006" key="13">
    <source>
        <dbReference type="Google" id="ProtNLM"/>
    </source>
</evidence>
<dbReference type="GO" id="GO:0051607">
    <property type="term" value="P:defense response to virus"/>
    <property type="evidence" value="ECO:0007669"/>
    <property type="project" value="UniProtKB-ARBA"/>
</dbReference>
<dbReference type="Pfam" id="PF23598">
    <property type="entry name" value="LRR_14"/>
    <property type="match status" value="1"/>
</dbReference>
<feature type="domain" description="Disease resistance R13L4/SHOC-2-like LRR" evidence="10">
    <location>
        <begin position="541"/>
        <end position="823"/>
    </location>
</feature>
<protein>
    <recommendedName>
        <fullName evidence="13">Disease resistance protein RPM1-like</fullName>
    </recommendedName>
</protein>
<gene>
    <name evidence="11" type="ORF">F0562_011865</name>
</gene>
<organism evidence="11 12">
    <name type="scientific">Nyssa sinensis</name>
    <dbReference type="NCBI Taxonomy" id="561372"/>
    <lineage>
        <taxon>Eukaryota</taxon>
        <taxon>Viridiplantae</taxon>
        <taxon>Streptophyta</taxon>
        <taxon>Embryophyta</taxon>
        <taxon>Tracheophyta</taxon>
        <taxon>Spermatophyta</taxon>
        <taxon>Magnoliopsida</taxon>
        <taxon>eudicotyledons</taxon>
        <taxon>Gunneridae</taxon>
        <taxon>Pentapetalae</taxon>
        <taxon>asterids</taxon>
        <taxon>Cornales</taxon>
        <taxon>Nyssaceae</taxon>
        <taxon>Nyssa</taxon>
    </lineage>
</organism>
<evidence type="ECO:0000256" key="3">
    <source>
        <dbReference type="ARBA" id="ARBA00022737"/>
    </source>
</evidence>
<dbReference type="Gene3D" id="3.40.50.300">
    <property type="entry name" value="P-loop containing nucleotide triphosphate hydrolases"/>
    <property type="match status" value="1"/>
</dbReference>
<dbReference type="InterPro" id="IPR044974">
    <property type="entry name" value="Disease_R_plants"/>
</dbReference>
<dbReference type="AlphaFoldDB" id="A0A5J4ZRZ6"/>
<keyword evidence="6" id="KW-0067">ATP-binding</keyword>
<evidence type="ECO:0000256" key="6">
    <source>
        <dbReference type="ARBA" id="ARBA00022840"/>
    </source>
</evidence>
<dbReference type="EMBL" id="CM018048">
    <property type="protein sequence ID" value="KAA8521200.1"/>
    <property type="molecule type" value="Genomic_DNA"/>
</dbReference>
<dbReference type="GO" id="GO:0098542">
    <property type="term" value="P:defense response to other organism"/>
    <property type="evidence" value="ECO:0007669"/>
    <property type="project" value="TreeGrafter"/>
</dbReference>
<dbReference type="Pfam" id="PF18052">
    <property type="entry name" value="Rx_N"/>
    <property type="match status" value="1"/>
</dbReference>
<dbReference type="Gene3D" id="1.10.10.10">
    <property type="entry name" value="Winged helix-like DNA-binding domain superfamily/Winged helix DNA-binding domain"/>
    <property type="match status" value="1"/>
</dbReference>
<dbReference type="SUPFAM" id="SSF52540">
    <property type="entry name" value="P-loop containing nucleoside triphosphate hydrolases"/>
    <property type="match status" value="1"/>
</dbReference>
<feature type="domain" description="NB-ARC" evidence="7">
    <location>
        <begin position="170"/>
        <end position="345"/>
    </location>
</feature>
<feature type="domain" description="Disease resistance N-terminal" evidence="8">
    <location>
        <begin position="6"/>
        <end position="88"/>
    </location>
</feature>
<evidence type="ECO:0000313" key="11">
    <source>
        <dbReference type="EMBL" id="KAA8521200.1"/>
    </source>
</evidence>
<dbReference type="InterPro" id="IPR038005">
    <property type="entry name" value="RX-like_CC"/>
</dbReference>
<accession>A0A5J4ZRZ6</accession>
<dbReference type="InterPro" id="IPR032675">
    <property type="entry name" value="LRR_dom_sf"/>
</dbReference>
<dbReference type="Proteomes" id="UP000325577">
    <property type="component" value="Linkage Group LG5"/>
</dbReference>
<dbReference type="InterPro" id="IPR002182">
    <property type="entry name" value="NB-ARC"/>
</dbReference>
<proteinExistence type="inferred from homology"/>
<dbReference type="PANTHER" id="PTHR23155:SF1205">
    <property type="entry name" value="DISEASE RESISTANCE PROTEIN RPM1"/>
    <property type="match status" value="1"/>
</dbReference>
<dbReference type="SUPFAM" id="SSF52058">
    <property type="entry name" value="L domain-like"/>
    <property type="match status" value="1"/>
</dbReference>